<name>A0A1I8AYV1_MELHA</name>
<feature type="domain" description="HIG1" evidence="7">
    <location>
        <begin position="71"/>
        <end position="117"/>
    </location>
</feature>
<feature type="transmembrane region" description="Helical" evidence="6">
    <location>
        <begin position="67"/>
        <end position="88"/>
    </location>
</feature>
<evidence type="ECO:0000256" key="2">
    <source>
        <dbReference type="ARBA" id="ARBA00022692"/>
    </source>
</evidence>
<evidence type="ECO:0000259" key="7">
    <source>
        <dbReference type="Pfam" id="PF04588"/>
    </source>
</evidence>
<dbReference type="Proteomes" id="UP000095281">
    <property type="component" value="Unplaced"/>
</dbReference>
<comment type="subcellular location">
    <subcellularLocation>
        <location evidence="1">Mitochondrion</location>
    </subcellularLocation>
</comment>
<organism evidence="8 9">
    <name type="scientific">Meloidogyne hapla</name>
    <name type="common">Root-knot nematode worm</name>
    <dbReference type="NCBI Taxonomy" id="6305"/>
    <lineage>
        <taxon>Eukaryota</taxon>
        <taxon>Metazoa</taxon>
        <taxon>Ecdysozoa</taxon>
        <taxon>Nematoda</taxon>
        <taxon>Chromadorea</taxon>
        <taxon>Rhabditida</taxon>
        <taxon>Tylenchina</taxon>
        <taxon>Tylenchomorpha</taxon>
        <taxon>Tylenchoidea</taxon>
        <taxon>Meloidogynidae</taxon>
        <taxon>Meloidogyninae</taxon>
        <taxon>Meloidogyne</taxon>
    </lineage>
</organism>
<evidence type="ECO:0000256" key="3">
    <source>
        <dbReference type="ARBA" id="ARBA00022989"/>
    </source>
</evidence>
<dbReference type="WBParaSite" id="MhA1_Contig107.frz3.gene3">
    <property type="protein sequence ID" value="MhA1_Contig107.frz3.gene3"/>
    <property type="gene ID" value="MhA1_Contig107.frz3.gene3"/>
</dbReference>
<evidence type="ECO:0000313" key="9">
    <source>
        <dbReference type="WBParaSite" id="MhA1_Contig107.frz3.gene3"/>
    </source>
</evidence>
<reference evidence="9" key="1">
    <citation type="submission" date="2016-11" db="UniProtKB">
        <authorList>
            <consortium name="WormBaseParasite"/>
        </authorList>
    </citation>
    <scope>IDENTIFICATION</scope>
</reference>
<evidence type="ECO:0000256" key="1">
    <source>
        <dbReference type="ARBA" id="ARBA00004173"/>
    </source>
</evidence>
<sequence length="134" mass="14231">MTGKLALAASPVLTTDLQHKDDKASGDSQQGRHPRDLRIKKAPPAPNTSTKMLTPEDLTHEAKKEGFLTSHPTVLAGAGLTVAALMYMIRSSARGDSNGIRVGAQYRIVAQLATFAICFIVALSAAKTSMAKEK</sequence>
<proteinExistence type="predicted"/>
<evidence type="ECO:0000313" key="8">
    <source>
        <dbReference type="Proteomes" id="UP000095281"/>
    </source>
</evidence>
<protein>
    <submittedName>
        <fullName evidence="9">HIG1 domain-containing protein</fullName>
    </submittedName>
</protein>
<evidence type="ECO:0000256" key="4">
    <source>
        <dbReference type="ARBA" id="ARBA00023136"/>
    </source>
</evidence>
<dbReference type="InterPro" id="IPR007667">
    <property type="entry name" value="Hypoxia_induced_domain"/>
</dbReference>
<accession>A0A1I8AYV1</accession>
<feature type="region of interest" description="Disordered" evidence="5">
    <location>
        <begin position="1"/>
        <end position="55"/>
    </location>
</feature>
<dbReference type="AlphaFoldDB" id="A0A1I8AYV1"/>
<feature type="transmembrane region" description="Helical" evidence="6">
    <location>
        <begin position="108"/>
        <end position="126"/>
    </location>
</feature>
<evidence type="ECO:0000256" key="6">
    <source>
        <dbReference type="SAM" id="Phobius"/>
    </source>
</evidence>
<keyword evidence="2 6" id="KW-0812">Transmembrane</keyword>
<dbReference type="GO" id="GO:0005739">
    <property type="term" value="C:mitochondrion"/>
    <property type="evidence" value="ECO:0007669"/>
    <property type="project" value="UniProtKB-SubCell"/>
</dbReference>
<evidence type="ECO:0000256" key="5">
    <source>
        <dbReference type="SAM" id="MobiDB-lite"/>
    </source>
</evidence>
<keyword evidence="8" id="KW-1185">Reference proteome</keyword>
<keyword evidence="4 6" id="KW-0472">Membrane</keyword>
<keyword evidence="3 6" id="KW-1133">Transmembrane helix</keyword>
<dbReference type="Pfam" id="PF04588">
    <property type="entry name" value="HIG_1_N"/>
    <property type="match status" value="1"/>
</dbReference>